<reference evidence="1" key="1">
    <citation type="journal article" date="2012" name="Nature">
        <title>The oyster genome reveals stress adaptation and complexity of shell formation.</title>
        <authorList>
            <person name="Zhang G."/>
            <person name="Fang X."/>
            <person name="Guo X."/>
            <person name="Li L."/>
            <person name="Luo R."/>
            <person name="Xu F."/>
            <person name="Yang P."/>
            <person name="Zhang L."/>
            <person name="Wang X."/>
            <person name="Qi H."/>
            <person name="Xiong Z."/>
            <person name="Que H."/>
            <person name="Xie Y."/>
            <person name="Holland P.W."/>
            <person name="Paps J."/>
            <person name="Zhu Y."/>
            <person name="Wu F."/>
            <person name="Chen Y."/>
            <person name="Wang J."/>
            <person name="Peng C."/>
            <person name="Meng J."/>
            <person name="Yang L."/>
            <person name="Liu J."/>
            <person name="Wen B."/>
            <person name="Zhang N."/>
            <person name="Huang Z."/>
            <person name="Zhu Q."/>
            <person name="Feng Y."/>
            <person name="Mount A."/>
            <person name="Hedgecock D."/>
            <person name="Xu Z."/>
            <person name="Liu Y."/>
            <person name="Domazet-Loso T."/>
            <person name="Du Y."/>
            <person name="Sun X."/>
            <person name="Zhang S."/>
            <person name="Liu B."/>
            <person name="Cheng P."/>
            <person name="Jiang X."/>
            <person name="Li J."/>
            <person name="Fan D."/>
            <person name="Wang W."/>
            <person name="Fu W."/>
            <person name="Wang T."/>
            <person name="Wang B."/>
            <person name="Zhang J."/>
            <person name="Peng Z."/>
            <person name="Li Y."/>
            <person name="Li N."/>
            <person name="Wang J."/>
            <person name="Chen M."/>
            <person name="He Y."/>
            <person name="Tan F."/>
            <person name="Song X."/>
            <person name="Zheng Q."/>
            <person name="Huang R."/>
            <person name="Yang H."/>
            <person name="Du X."/>
            <person name="Chen L."/>
            <person name="Yang M."/>
            <person name="Gaffney P.M."/>
            <person name="Wang S."/>
            <person name="Luo L."/>
            <person name="She Z."/>
            <person name="Ming Y."/>
            <person name="Huang W."/>
            <person name="Zhang S."/>
            <person name="Huang B."/>
            <person name="Zhang Y."/>
            <person name="Qu T."/>
            <person name="Ni P."/>
            <person name="Miao G."/>
            <person name="Wang J."/>
            <person name="Wang Q."/>
            <person name="Steinberg C.E."/>
            <person name="Wang H."/>
            <person name="Li N."/>
            <person name="Qian L."/>
            <person name="Zhang G."/>
            <person name="Li Y."/>
            <person name="Yang H."/>
            <person name="Liu X."/>
            <person name="Wang J."/>
            <person name="Yin Y."/>
            <person name="Wang J."/>
        </authorList>
    </citation>
    <scope>NUCLEOTIDE SEQUENCE [LARGE SCALE GENOMIC DNA]</scope>
    <source>
        <strain evidence="1">05x7-T-G4-1.051#20</strain>
    </source>
</reference>
<organism evidence="1">
    <name type="scientific">Magallana gigas</name>
    <name type="common">Pacific oyster</name>
    <name type="synonym">Crassostrea gigas</name>
    <dbReference type="NCBI Taxonomy" id="29159"/>
    <lineage>
        <taxon>Eukaryota</taxon>
        <taxon>Metazoa</taxon>
        <taxon>Spiralia</taxon>
        <taxon>Lophotrochozoa</taxon>
        <taxon>Mollusca</taxon>
        <taxon>Bivalvia</taxon>
        <taxon>Autobranchia</taxon>
        <taxon>Pteriomorphia</taxon>
        <taxon>Ostreida</taxon>
        <taxon>Ostreoidea</taxon>
        <taxon>Ostreidae</taxon>
        <taxon>Magallana</taxon>
    </lineage>
</organism>
<dbReference type="CDD" id="cd22823">
    <property type="entry name" value="Gal_Rha_Lectin"/>
    <property type="match status" value="1"/>
</dbReference>
<dbReference type="EMBL" id="JH823244">
    <property type="protein sequence ID" value="EKC31105.1"/>
    <property type="molecule type" value="Genomic_DNA"/>
</dbReference>
<gene>
    <name evidence="1" type="ORF">CGI_10028731</name>
</gene>
<dbReference type="InterPro" id="IPR000922">
    <property type="entry name" value="Lectin_gal-bd_dom"/>
</dbReference>
<dbReference type="AlphaFoldDB" id="K1QQK2"/>
<dbReference type="PANTHER" id="PTHR46780">
    <property type="entry name" value="PROTEIN EVA-1"/>
    <property type="match status" value="1"/>
</dbReference>
<sequence>MGILGGTRHEREIILIFVSLAVVSGQQWIMVFRGASGDIGGANNIFTLWNNLGTSGENVPCANSVGSRCSTHYKNKLVDNWNKMIIHKVKLSVYKNGLEMKKIMFSPPKSANKIDWFRKEYLNTSDYGDLQKSGSYSIFGIIGDRSSKRRFFISRWIGGSSGDPGNIQVKEHDTISLRCENGGLIQVQSARYGLGSCWGSVTHILRRSCNSRNDCSTPAENSLFSDPCEGEHKVVQVEYVCGPATADEFAIYIDIEGE</sequence>
<evidence type="ECO:0000313" key="1">
    <source>
        <dbReference type="EMBL" id="EKC31105.1"/>
    </source>
</evidence>
<protein>
    <submittedName>
        <fullName evidence="1">Uncharacterized protein</fullName>
    </submittedName>
</protein>
<dbReference type="InParanoid" id="K1QQK2"/>
<accession>K1QQK2</accession>
<dbReference type="Gene3D" id="2.60.120.740">
    <property type="match status" value="1"/>
</dbReference>
<dbReference type="GO" id="GO:0030246">
    <property type="term" value="F:carbohydrate binding"/>
    <property type="evidence" value="ECO:0007669"/>
    <property type="project" value="InterPro"/>
</dbReference>
<dbReference type="HOGENOM" id="CLU_1078677_0_0_1"/>
<proteinExistence type="predicted"/>
<dbReference type="Pfam" id="PF02140">
    <property type="entry name" value="SUEL_Lectin"/>
    <property type="match status" value="1"/>
</dbReference>
<name>K1QQK2_MAGGI</name>
<dbReference type="InterPro" id="IPR043159">
    <property type="entry name" value="Lectin_gal-bd_sf"/>
</dbReference>